<keyword evidence="5" id="KW-1185">Reference proteome</keyword>
<feature type="compositionally biased region" description="Basic and acidic residues" evidence="2">
    <location>
        <begin position="141"/>
        <end position="154"/>
    </location>
</feature>
<dbReference type="EMBL" id="JASFZW010000002">
    <property type="protein sequence ID" value="KAK2079662.1"/>
    <property type="molecule type" value="Genomic_DNA"/>
</dbReference>
<protein>
    <recommendedName>
        <fullName evidence="3">Vps72/YL1 N-terminal domain-containing protein</fullName>
    </recommendedName>
</protein>
<keyword evidence="1" id="KW-0175">Coiled coil</keyword>
<accession>A0AAD9IP06</accession>
<dbReference type="GO" id="GO:0005634">
    <property type="term" value="C:nucleus"/>
    <property type="evidence" value="ECO:0007669"/>
    <property type="project" value="TreeGrafter"/>
</dbReference>
<dbReference type="InterPro" id="IPR046757">
    <property type="entry name" value="YL1_N"/>
</dbReference>
<dbReference type="Proteomes" id="UP001255856">
    <property type="component" value="Unassembled WGS sequence"/>
</dbReference>
<evidence type="ECO:0000256" key="2">
    <source>
        <dbReference type="SAM" id="MobiDB-lite"/>
    </source>
</evidence>
<feature type="compositionally biased region" description="Low complexity" evidence="2">
    <location>
        <begin position="112"/>
        <end position="137"/>
    </location>
</feature>
<feature type="domain" description="Vps72/YL1 N-terminal" evidence="3">
    <location>
        <begin position="13"/>
        <end position="216"/>
    </location>
</feature>
<name>A0AAD9IP06_PROWI</name>
<evidence type="ECO:0000259" key="3">
    <source>
        <dbReference type="Pfam" id="PF05764"/>
    </source>
</evidence>
<feature type="compositionally biased region" description="Acidic residues" evidence="2">
    <location>
        <begin position="34"/>
        <end position="47"/>
    </location>
</feature>
<proteinExistence type="predicted"/>
<dbReference type="Pfam" id="PF05764">
    <property type="entry name" value="YL1"/>
    <property type="match status" value="1"/>
</dbReference>
<gene>
    <name evidence="4" type="ORF">QBZ16_002057</name>
</gene>
<dbReference type="PANTHER" id="PTHR13275">
    <property type="entry name" value="YL-1 PROTEIN TRANSCRIPTION FACTOR-LIKE 1"/>
    <property type="match status" value="1"/>
</dbReference>
<comment type="caution">
    <text evidence="4">The sequence shown here is derived from an EMBL/GenBank/DDBJ whole genome shotgun (WGS) entry which is preliminary data.</text>
</comment>
<evidence type="ECO:0000313" key="4">
    <source>
        <dbReference type="EMBL" id="KAK2079662.1"/>
    </source>
</evidence>
<feature type="compositionally biased region" description="Acidic residues" evidence="2">
    <location>
        <begin position="15"/>
        <end position="25"/>
    </location>
</feature>
<reference evidence="4" key="1">
    <citation type="submission" date="2021-01" db="EMBL/GenBank/DDBJ databases">
        <authorList>
            <person name="Eckstrom K.M.E."/>
        </authorList>
    </citation>
    <scope>NUCLEOTIDE SEQUENCE</scope>
    <source>
        <strain evidence="4">UVCC 0001</strain>
    </source>
</reference>
<dbReference type="AlphaFoldDB" id="A0AAD9IP06"/>
<feature type="coiled-coil region" evidence="1">
    <location>
        <begin position="154"/>
        <end position="186"/>
    </location>
</feature>
<feature type="region of interest" description="Disordered" evidence="2">
    <location>
        <begin position="247"/>
        <end position="271"/>
    </location>
</feature>
<organism evidence="4 5">
    <name type="scientific">Prototheca wickerhamii</name>
    <dbReference type="NCBI Taxonomy" id="3111"/>
    <lineage>
        <taxon>Eukaryota</taxon>
        <taxon>Viridiplantae</taxon>
        <taxon>Chlorophyta</taxon>
        <taxon>core chlorophytes</taxon>
        <taxon>Trebouxiophyceae</taxon>
        <taxon>Chlorellales</taxon>
        <taxon>Chlorellaceae</taxon>
        <taxon>Prototheca</taxon>
    </lineage>
</organism>
<dbReference type="PANTHER" id="PTHR13275:SF4">
    <property type="entry name" value="VACUOLAR PROTEIN SORTING-ASSOCIATED PROTEIN 72 HOMOLOG"/>
    <property type="match status" value="1"/>
</dbReference>
<sequence>MVHPDEEPDLREADSGTEDEPEDCESGSSQGSGTEEEEAESGEEEGSSDATGDSSSKGGAAAPRRSRHRLRVDLLPPKELPQRATRANRYAAGEVAASDSEGDEDFWRKILRPPGAIAGAPRPRQRPTAARAEALAPPEAPGRRDVRSSTKSKLEEAEAVRLRLSQEQAELLAEAARTELENTRSLALLQALEEASKSATGPTRARYSGPLIRWVSRGVADGPDGALRERSSLEVRNMALPESLMARVAPPPPRSAHLAPLPRGSPAVDLP</sequence>
<feature type="region of interest" description="Disordered" evidence="2">
    <location>
        <begin position="1"/>
        <end position="154"/>
    </location>
</feature>
<evidence type="ECO:0000256" key="1">
    <source>
        <dbReference type="SAM" id="Coils"/>
    </source>
</evidence>
<feature type="compositionally biased region" description="Low complexity" evidence="2">
    <location>
        <begin position="48"/>
        <end position="62"/>
    </location>
</feature>
<evidence type="ECO:0000313" key="5">
    <source>
        <dbReference type="Proteomes" id="UP001255856"/>
    </source>
</evidence>